<organism evidence="2">
    <name type="scientific">Perkinsus marinus (strain ATCC 50983 / TXsc)</name>
    <dbReference type="NCBI Taxonomy" id="423536"/>
    <lineage>
        <taxon>Eukaryota</taxon>
        <taxon>Sar</taxon>
        <taxon>Alveolata</taxon>
        <taxon>Perkinsozoa</taxon>
        <taxon>Perkinsea</taxon>
        <taxon>Perkinsida</taxon>
        <taxon>Perkinsidae</taxon>
        <taxon>Perkinsus</taxon>
    </lineage>
</organism>
<sequence length="61" mass="6785">MGGHRATKARYSSTSTADQEAAQFRVYRQEFLELLFLTEEDEKVREGADGPIHEKAVGLGS</sequence>
<evidence type="ECO:0000313" key="2">
    <source>
        <dbReference type="Proteomes" id="UP000007800"/>
    </source>
</evidence>
<dbReference type="AlphaFoldDB" id="C5L2R6"/>
<evidence type="ECO:0000313" key="1">
    <source>
        <dbReference type="EMBL" id="EER08981.1"/>
    </source>
</evidence>
<proteinExistence type="predicted"/>
<dbReference type="Proteomes" id="UP000007800">
    <property type="component" value="Unassembled WGS sequence"/>
</dbReference>
<reference evidence="1 2" key="1">
    <citation type="submission" date="2008-07" db="EMBL/GenBank/DDBJ databases">
        <authorList>
            <person name="El-Sayed N."/>
            <person name="Caler E."/>
            <person name="Inman J."/>
            <person name="Amedeo P."/>
            <person name="Hass B."/>
            <person name="Wortman J."/>
        </authorList>
    </citation>
    <scope>NUCLEOTIDE SEQUENCE [LARGE SCALE GENOMIC DNA]</scope>
    <source>
        <strain evidence="2">ATCC 50983 / TXsc</strain>
    </source>
</reference>
<dbReference type="EMBL" id="GG678662">
    <property type="protein sequence ID" value="EER08981.1"/>
    <property type="molecule type" value="Genomic_DNA"/>
</dbReference>
<dbReference type="RefSeq" id="XP_002777165.1">
    <property type="nucleotide sequence ID" value="XM_002777119.1"/>
</dbReference>
<protein>
    <submittedName>
        <fullName evidence="1">Uncharacterized protein</fullName>
    </submittedName>
</protein>
<name>C5L2R6_PERM5</name>
<accession>C5L2R6</accession>
<dbReference type="InParanoid" id="C5L2R6"/>
<dbReference type="GeneID" id="9064967"/>
<keyword evidence="2" id="KW-1185">Reference proteome</keyword>
<gene>
    <name evidence="1" type="ORF">Pmar_PMAR009973</name>
</gene>